<proteinExistence type="predicted"/>
<dbReference type="PANTHER" id="PTHR28142">
    <property type="entry name" value="MITOCHONDRIAL INNER MEMBRANE I-AAA PROTEASE SUPERCOMPLEX SUBUNIT MGR3-RELATED"/>
    <property type="match status" value="1"/>
</dbReference>
<dbReference type="SUPFAM" id="SSF48452">
    <property type="entry name" value="TPR-like"/>
    <property type="match status" value="1"/>
</dbReference>
<dbReference type="Proteomes" id="UP000452235">
    <property type="component" value="Unassembled WGS sequence"/>
</dbReference>
<dbReference type="OrthoDB" id="10050400at2759"/>
<evidence type="ECO:0000313" key="2">
    <source>
        <dbReference type="Proteomes" id="UP000452235"/>
    </source>
</evidence>
<dbReference type="GO" id="GO:0031942">
    <property type="term" value="C:i-AAA complex"/>
    <property type="evidence" value="ECO:0007669"/>
    <property type="project" value="TreeGrafter"/>
</dbReference>
<dbReference type="InterPro" id="IPR011990">
    <property type="entry name" value="TPR-like_helical_dom_sf"/>
</dbReference>
<comment type="caution">
    <text evidence="1">The sequence shown here is derived from an EMBL/GenBank/DDBJ whole genome shotgun (WGS) entry which is preliminary data.</text>
</comment>
<dbReference type="CDD" id="cd24145">
    <property type="entry name" value="Mgr3-like"/>
    <property type="match status" value="1"/>
</dbReference>
<dbReference type="GO" id="GO:0006515">
    <property type="term" value="P:protein quality control for misfolded or incompletely synthesized proteins"/>
    <property type="evidence" value="ECO:0007669"/>
    <property type="project" value="TreeGrafter"/>
</dbReference>
<sequence>MFTTASRRASAVAPKIRNTFLHQPRLLSTRSISRPRPNTVQTHAQSRPTQLNAAAFTQTRHAGYFSRMKRGFQEASKGIWRKNPILLPVAILSLAGATAIFTYIAYVEYTTVAPQYSRFPPPVEQSLRTAVYYTEVDLQPPRALKAYKEALRIAVEMGMHPFSDEVLGIKLQVAMMLEKAGLVKPAVDVLERTKTEALNWIDESRKQAAVREKERRAAAQDQPDTVAVTDPEMQDLQEQMAQRAEWEDRQRDKALKKAVGIEMKLAELYASDYIQDEGKAEAAQVAAVELCLKEMQRRQTAGLPVGGGSKDNDAWLNLGEMCTALAELADTYRAQGKFDLALPLYLRSLDLARADDGDCPTCKQAILLCDISGVLANRTHQPIQAPEPDKVRAQMLESAGQWAQKAIDVAAKIAPPVRDWDCDIAGTVATYNLGTLAADKNQREEAKKLFNKALSDARAIGYEEGIEAAEESLQKLKESK</sequence>
<keyword evidence="2" id="KW-1185">Reference proteome</keyword>
<reference evidence="1 2" key="1">
    <citation type="submission" date="2020-01" db="EMBL/GenBank/DDBJ databases">
        <title>Aspergillus terreus IFO 6365 whole genome shotgun sequence.</title>
        <authorList>
            <person name="Kanamasa S."/>
            <person name="Takahashi H."/>
        </authorList>
    </citation>
    <scope>NUCLEOTIDE SEQUENCE [LARGE SCALE GENOMIC DNA]</scope>
    <source>
        <strain evidence="1 2">IFO 6365</strain>
    </source>
</reference>
<dbReference type="EMBL" id="BLJY01000006">
    <property type="protein sequence ID" value="GFF17092.1"/>
    <property type="molecule type" value="Genomic_DNA"/>
</dbReference>
<dbReference type="GO" id="GO:0051787">
    <property type="term" value="F:misfolded protein binding"/>
    <property type="evidence" value="ECO:0007669"/>
    <property type="project" value="TreeGrafter"/>
</dbReference>
<protein>
    <submittedName>
        <fullName evidence="1">TPR domain protein</fullName>
    </submittedName>
</protein>
<dbReference type="PANTHER" id="PTHR28142:SF1">
    <property type="entry name" value="MITOCHONDRIAL INNER MEMBRANE I-AAA PROTEASE SUPERCOMPLEX SUBUNIT MGR3-RELATED"/>
    <property type="match status" value="1"/>
</dbReference>
<dbReference type="InterPro" id="IPR019734">
    <property type="entry name" value="TPR_rpt"/>
</dbReference>
<accession>A0A5M3YY53</accession>
<name>A0A5M3YY53_ASPTE</name>
<evidence type="ECO:0000313" key="1">
    <source>
        <dbReference type="EMBL" id="GFF17092.1"/>
    </source>
</evidence>
<dbReference type="VEuPathDB" id="FungiDB:ATEG_03199"/>
<organism evidence="1 2">
    <name type="scientific">Aspergillus terreus</name>
    <dbReference type="NCBI Taxonomy" id="33178"/>
    <lineage>
        <taxon>Eukaryota</taxon>
        <taxon>Fungi</taxon>
        <taxon>Dikarya</taxon>
        <taxon>Ascomycota</taxon>
        <taxon>Pezizomycotina</taxon>
        <taxon>Eurotiomycetes</taxon>
        <taxon>Eurotiomycetidae</taxon>
        <taxon>Eurotiales</taxon>
        <taxon>Aspergillaceae</taxon>
        <taxon>Aspergillus</taxon>
        <taxon>Aspergillus subgen. Circumdati</taxon>
    </lineage>
</organism>
<dbReference type="SMART" id="SM00028">
    <property type="entry name" value="TPR"/>
    <property type="match status" value="2"/>
</dbReference>
<gene>
    <name evidence="1" type="ORF">ATEIFO6365_0006042900</name>
</gene>
<dbReference type="AlphaFoldDB" id="A0A5M3YY53"/>
<dbReference type="InterPro" id="IPR040201">
    <property type="entry name" value="Mrg3-like"/>
</dbReference>
<dbReference type="Gene3D" id="1.25.40.10">
    <property type="entry name" value="Tetratricopeptide repeat domain"/>
    <property type="match status" value="1"/>
</dbReference>